<keyword evidence="2" id="KW-0472">Membrane</keyword>
<keyword evidence="2" id="KW-1133">Transmembrane helix</keyword>
<comment type="similarity">
    <text evidence="1">Belongs to the ABC-4 integral membrane protein family.</text>
</comment>
<protein>
    <submittedName>
        <fullName evidence="4">ABC-type antimicrobial peptide transport system permease subunit</fullName>
    </submittedName>
</protein>
<evidence type="ECO:0000256" key="1">
    <source>
        <dbReference type="ARBA" id="ARBA00038076"/>
    </source>
</evidence>
<comment type="caution">
    <text evidence="4">The sequence shown here is derived from an EMBL/GenBank/DDBJ whole genome shotgun (WGS) entry which is preliminary data.</text>
</comment>
<sequence>MTVLEIVRFAAVGLAANKLRSALTTLGITIGVGAVILLVAVGNGASASVAASIQGLGTNVITVSQRRTSGPPTTCR</sequence>
<evidence type="ECO:0000259" key="3">
    <source>
        <dbReference type="Pfam" id="PF12704"/>
    </source>
</evidence>
<evidence type="ECO:0000256" key="2">
    <source>
        <dbReference type="SAM" id="Phobius"/>
    </source>
</evidence>
<accession>A0ABU0EUW6</accession>
<organism evidence="4 5">
    <name type="scientific">Amycolatopsis thermophila</name>
    <dbReference type="NCBI Taxonomy" id="206084"/>
    <lineage>
        <taxon>Bacteria</taxon>
        <taxon>Bacillati</taxon>
        <taxon>Actinomycetota</taxon>
        <taxon>Actinomycetes</taxon>
        <taxon>Pseudonocardiales</taxon>
        <taxon>Pseudonocardiaceae</taxon>
        <taxon>Amycolatopsis</taxon>
    </lineage>
</organism>
<feature type="domain" description="MacB-like periplasmic core" evidence="3">
    <location>
        <begin position="21"/>
        <end position="69"/>
    </location>
</feature>
<feature type="transmembrane region" description="Helical" evidence="2">
    <location>
        <begin position="21"/>
        <end position="41"/>
    </location>
</feature>
<dbReference type="EMBL" id="JAUSUT010000001">
    <property type="protein sequence ID" value="MDQ0379113.1"/>
    <property type="molecule type" value="Genomic_DNA"/>
</dbReference>
<reference evidence="4 5" key="1">
    <citation type="submission" date="2023-07" db="EMBL/GenBank/DDBJ databases">
        <title>Sequencing the genomes of 1000 actinobacteria strains.</title>
        <authorList>
            <person name="Klenk H.-P."/>
        </authorList>
    </citation>
    <scope>NUCLEOTIDE SEQUENCE [LARGE SCALE GENOMIC DNA]</scope>
    <source>
        <strain evidence="4 5">DSM 45805</strain>
    </source>
</reference>
<keyword evidence="2" id="KW-0812">Transmembrane</keyword>
<dbReference type="PANTHER" id="PTHR30572">
    <property type="entry name" value="MEMBRANE COMPONENT OF TRANSPORTER-RELATED"/>
    <property type="match status" value="1"/>
</dbReference>
<gene>
    <name evidence="4" type="ORF">FB470_003107</name>
</gene>
<dbReference type="InterPro" id="IPR025857">
    <property type="entry name" value="MacB_PCD"/>
</dbReference>
<keyword evidence="5" id="KW-1185">Reference proteome</keyword>
<evidence type="ECO:0000313" key="4">
    <source>
        <dbReference type="EMBL" id="MDQ0379113.1"/>
    </source>
</evidence>
<dbReference type="PANTHER" id="PTHR30572:SF4">
    <property type="entry name" value="ABC TRANSPORTER PERMEASE YTRF"/>
    <property type="match status" value="1"/>
</dbReference>
<dbReference type="Pfam" id="PF12704">
    <property type="entry name" value="MacB_PCD"/>
    <property type="match status" value="1"/>
</dbReference>
<proteinExistence type="inferred from homology"/>
<dbReference type="Proteomes" id="UP001229651">
    <property type="component" value="Unassembled WGS sequence"/>
</dbReference>
<evidence type="ECO:0000313" key="5">
    <source>
        <dbReference type="Proteomes" id="UP001229651"/>
    </source>
</evidence>
<name>A0ABU0EUW6_9PSEU</name>
<dbReference type="InterPro" id="IPR050250">
    <property type="entry name" value="Macrolide_Exporter_MacB"/>
</dbReference>